<dbReference type="InterPro" id="IPR039637">
    <property type="entry name" value="CNOT7/CNOT8/Pop2"/>
</dbReference>
<dbReference type="GO" id="GO:0005634">
    <property type="term" value="C:nucleus"/>
    <property type="evidence" value="ECO:0007669"/>
    <property type="project" value="UniProtKB-SubCell"/>
</dbReference>
<dbReference type="SUPFAM" id="SSF53098">
    <property type="entry name" value="Ribonuclease H-like"/>
    <property type="match status" value="1"/>
</dbReference>
<evidence type="ECO:0000256" key="10">
    <source>
        <dbReference type="ARBA" id="ARBA00022839"/>
    </source>
</evidence>
<dbReference type="GO" id="GO:0030014">
    <property type="term" value="C:CCR4-NOT complex"/>
    <property type="evidence" value="ECO:0007669"/>
    <property type="project" value="InterPro"/>
</dbReference>
<feature type="non-terminal residue" evidence="15">
    <location>
        <position position="1"/>
    </location>
</feature>
<accession>A0A0L0G3M0</accession>
<name>A0A0L0G3M0_9EUKA</name>
<evidence type="ECO:0000256" key="11">
    <source>
        <dbReference type="ARBA" id="ARBA00022884"/>
    </source>
</evidence>
<comment type="catalytic activity">
    <reaction evidence="1">
        <text>Exonucleolytic cleavage of poly(A) to 5'-AMP.</text>
        <dbReference type="EC" id="3.1.13.4"/>
    </reaction>
</comment>
<evidence type="ECO:0000256" key="3">
    <source>
        <dbReference type="ARBA" id="ARBA00004496"/>
    </source>
</evidence>
<dbReference type="Pfam" id="PF04857">
    <property type="entry name" value="CAF1"/>
    <property type="match status" value="2"/>
</dbReference>
<dbReference type="PANTHER" id="PTHR10797">
    <property type="entry name" value="CCR4-NOT TRANSCRIPTION COMPLEX SUBUNIT"/>
    <property type="match status" value="1"/>
</dbReference>
<keyword evidence="12" id="KW-0805">Transcription regulation</keyword>
<evidence type="ECO:0000256" key="1">
    <source>
        <dbReference type="ARBA" id="ARBA00001663"/>
    </source>
</evidence>
<dbReference type="Gene3D" id="3.30.420.10">
    <property type="entry name" value="Ribonuclease H-like superfamily/Ribonuclease H"/>
    <property type="match status" value="1"/>
</dbReference>
<evidence type="ECO:0000313" key="15">
    <source>
        <dbReference type="EMBL" id="KNC82803.1"/>
    </source>
</evidence>
<evidence type="ECO:0000256" key="4">
    <source>
        <dbReference type="ARBA" id="ARBA00008372"/>
    </source>
</evidence>
<dbReference type="GO" id="GO:0004535">
    <property type="term" value="F:poly(A)-specific ribonuclease activity"/>
    <property type="evidence" value="ECO:0007669"/>
    <property type="project" value="UniProtKB-EC"/>
</dbReference>
<proteinExistence type="inferred from homology"/>
<dbReference type="Proteomes" id="UP000054560">
    <property type="component" value="Unassembled WGS sequence"/>
</dbReference>
<dbReference type="AlphaFoldDB" id="A0A0L0G3M0"/>
<keyword evidence="6" id="KW-0963">Cytoplasm</keyword>
<gene>
    <name evidence="15" type="ORF">SARC_04934</name>
</gene>
<dbReference type="InterPro" id="IPR036397">
    <property type="entry name" value="RNaseH_sf"/>
</dbReference>
<keyword evidence="14" id="KW-0539">Nucleus</keyword>
<evidence type="ECO:0000256" key="8">
    <source>
        <dbReference type="ARBA" id="ARBA00022723"/>
    </source>
</evidence>
<evidence type="ECO:0000256" key="9">
    <source>
        <dbReference type="ARBA" id="ARBA00022801"/>
    </source>
</evidence>
<keyword evidence="7" id="KW-0540">Nuclease</keyword>
<organism evidence="15 16">
    <name type="scientific">Sphaeroforma arctica JP610</name>
    <dbReference type="NCBI Taxonomy" id="667725"/>
    <lineage>
        <taxon>Eukaryota</taxon>
        <taxon>Ichthyosporea</taxon>
        <taxon>Ichthyophonida</taxon>
        <taxon>Sphaeroforma</taxon>
    </lineage>
</organism>
<dbReference type="eggNOG" id="KOG0304">
    <property type="taxonomic scope" value="Eukaryota"/>
</dbReference>
<dbReference type="InterPro" id="IPR012337">
    <property type="entry name" value="RNaseH-like_sf"/>
</dbReference>
<keyword evidence="11" id="KW-0694">RNA-binding</keyword>
<comment type="similarity">
    <text evidence="4">Belongs to the CAF1 family.</text>
</comment>
<dbReference type="GO" id="GO:0003723">
    <property type="term" value="F:RNA binding"/>
    <property type="evidence" value="ECO:0007669"/>
    <property type="project" value="UniProtKB-KW"/>
</dbReference>
<keyword evidence="10" id="KW-0269">Exonuclease</keyword>
<evidence type="ECO:0000313" key="16">
    <source>
        <dbReference type="Proteomes" id="UP000054560"/>
    </source>
</evidence>
<evidence type="ECO:0000256" key="5">
    <source>
        <dbReference type="ARBA" id="ARBA00012161"/>
    </source>
</evidence>
<evidence type="ECO:0000256" key="7">
    <source>
        <dbReference type="ARBA" id="ARBA00022722"/>
    </source>
</evidence>
<evidence type="ECO:0000256" key="12">
    <source>
        <dbReference type="ARBA" id="ARBA00023015"/>
    </source>
</evidence>
<keyword evidence="13" id="KW-0804">Transcription</keyword>
<dbReference type="EMBL" id="KQ241891">
    <property type="protein sequence ID" value="KNC82803.1"/>
    <property type="molecule type" value="Genomic_DNA"/>
</dbReference>
<evidence type="ECO:0000256" key="6">
    <source>
        <dbReference type="ARBA" id="ARBA00022490"/>
    </source>
</evidence>
<protein>
    <recommendedName>
        <fullName evidence="5">poly(A)-specific ribonuclease</fullName>
        <ecNumber evidence="5">3.1.13.4</ecNumber>
    </recommendedName>
</protein>
<comment type="subcellular location">
    <subcellularLocation>
        <location evidence="3">Cytoplasm</location>
    </subcellularLocation>
    <subcellularLocation>
        <location evidence="2">Nucleus</location>
    </subcellularLocation>
</comment>
<dbReference type="InterPro" id="IPR006941">
    <property type="entry name" value="RNase_CAF1"/>
</dbReference>
<dbReference type="GO" id="GO:0005737">
    <property type="term" value="C:cytoplasm"/>
    <property type="evidence" value="ECO:0007669"/>
    <property type="project" value="UniProtKB-SubCell"/>
</dbReference>
<keyword evidence="16" id="KW-1185">Reference proteome</keyword>
<evidence type="ECO:0000256" key="14">
    <source>
        <dbReference type="ARBA" id="ARBA00023242"/>
    </source>
</evidence>
<evidence type="ECO:0000256" key="2">
    <source>
        <dbReference type="ARBA" id="ARBA00004123"/>
    </source>
</evidence>
<dbReference type="GeneID" id="25905438"/>
<dbReference type="STRING" id="667725.A0A0L0G3M0"/>
<sequence length="228" mass="26127">DTEFPGTVARPVGQFSRATTEYNYQLLRVNVDLLTIIQLGITLHNEKGEVPEDVCTWQFNFEFSLNTHMYAEDSINLLKRSGINFEKCETEGIDVFDFGELLIVSGLVLNNDVRWLSFHGYMDYGYLLKILTCRPLPEKETDFLQELMVYFPNTYDVKYLMKSCKTLKGGLQEVADDLRVERIGPQHQAGSDSLLTGIAFFKMRKVFFENQIDDAKYLNQVFGLGTAV</sequence>
<dbReference type="OrthoDB" id="1164111at2759"/>
<dbReference type="GO" id="GO:0046872">
    <property type="term" value="F:metal ion binding"/>
    <property type="evidence" value="ECO:0007669"/>
    <property type="project" value="UniProtKB-KW"/>
</dbReference>
<dbReference type="EC" id="3.1.13.4" evidence="5"/>
<keyword evidence="9" id="KW-0378">Hydrolase</keyword>
<evidence type="ECO:0000256" key="13">
    <source>
        <dbReference type="ARBA" id="ARBA00023163"/>
    </source>
</evidence>
<keyword evidence="8" id="KW-0479">Metal-binding</keyword>
<reference evidence="15 16" key="1">
    <citation type="submission" date="2011-02" db="EMBL/GenBank/DDBJ databases">
        <title>The Genome Sequence of Sphaeroforma arctica JP610.</title>
        <authorList>
            <consortium name="The Broad Institute Genome Sequencing Platform"/>
            <person name="Russ C."/>
            <person name="Cuomo C."/>
            <person name="Young S.K."/>
            <person name="Zeng Q."/>
            <person name="Gargeya S."/>
            <person name="Alvarado L."/>
            <person name="Berlin A."/>
            <person name="Chapman S.B."/>
            <person name="Chen Z."/>
            <person name="Freedman E."/>
            <person name="Gellesch M."/>
            <person name="Goldberg J."/>
            <person name="Griggs A."/>
            <person name="Gujja S."/>
            <person name="Heilman E."/>
            <person name="Heiman D."/>
            <person name="Howarth C."/>
            <person name="Mehta T."/>
            <person name="Neiman D."/>
            <person name="Pearson M."/>
            <person name="Roberts A."/>
            <person name="Saif S."/>
            <person name="Shea T."/>
            <person name="Shenoy N."/>
            <person name="Sisk P."/>
            <person name="Stolte C."/>
            <person name="Sykes S."/>
            <person name="White J."/>
            <person name="Yandava C."/>
            <person name="Burger G."/>
            <person name="Gray M.W."/>
            <person name="Holland P.W.H."/>
            <person name="King N."/>
            <person name="Lang F.B.F."/>
            <person name="Roger A.J."/>
            <person name="Ruiz-Trillo I."/>
            <person name="Haas B."/>
            <person name="Nusbaum C."/>
            <person name="Birren B."/>
        </authorList>
    </citation>
    <scope>NUCLEOTIDE SEQUENCE [LARGE SCALE GENOMIC DNA]</scope>
    <source>
        <strain evidence="15 16">JP610</strain>
    </source>
</reference>
<dbReference type="RefSeq" id="XP_014156705.1">
    <property type="nucleotide sequence ID" value="XM_014301230.1"/>
</dbReference>